<keyword evidence="6 7" id="KW-0413">Isomerase</keyword>
<dbReference type="InterPro" id="IPR046357">
    <property type="entry name" value="PPIase_dom_sf"/>
</dbReference>
<keyword evidence="5 7" id="KW-0143">Chaperone</keyword>
<comment type="function">
    <text evidence="7">Chaperone involved in the correct folding and assembly of outer membrane proteins. Recognizes specific patterns of aromatic residues and the orientation of their side chains, which are found more frequently in integral outer membrane proteins. May act in both early periplasmic and late outer membrane-associated steps of protein maturation.</text>
</comment>
<dbReference type="EMBL" id="FPLD01000060">
    <property type="protein sequence ID" value="SGY99164.1"/>
    <property type="molecule type" value="Genomic_DNA"/>
</dbReference>
<dbReference type="InterPro" id="IPR023058">
    <property type="entry name" value="PPIase_PpiC_CS"/>
</dbReference>
<dbReference type="Pfam" id="PF09312">
    <property type="entry name" value="SurA_N"/>
    <property type="match status" value="1"/>
</dbReference>
<feature type="chain" id="PRO_5013410371" description="Chaperone SurA" evidence="7">
    <location>
        <begin position="24"/>
        <end position="432"/>
    </location>
</feature>
<organism evidence="9 10">
    <name type="scientific">Moritella viscosa</name>
    <dbReference type="NCBI Taxonomy" id="80854"/>
    <lineage>
        <taxon>Bacteria</taxon>
        <taxon>Pseudomonadati</taxon>
        <taxon>Pseudomonadota</taxon>
        <taxon>Gammaproteobacteria</taxon>
        <taxon>Alteromonadales</taxon>
        <taxon>Moritellaceae</taxon>
        <taxon>Moritella</taxon>
    </lineage>
</organism>
<dbReference type="GO" id="GO:0050821">
    <property type="term" value="P:protein stabilization"/>
    <property type="evidence" value="ECO:0007669"/>
    <property type="project" value="InterPro"/>
</dbReference>
<evidence type="ECO:0000256" key="4">
    <source>
        <dbReference type="ARBA" id="ARBA00023110"/>
    </source>
</evidence>
<keyword evidence="2 7" id="KW-0677">Repeat</keyword>
<dbReference type="OrthoDB" id="14196at2"/>
<comment type="subcellular location">
    <subcellularLocation>
        <location evidence="7">Periplasm</location>
    </subcellularLocation>
    <text evidence="7">Is capable of associating with the outer membrane.</text>
</comment>
<keyword evidence="4 7" id="KW-0697">Rotamase</keyword>
<feature type="signal peptide" evidence="7">
    <location>
        <begin position="1"/>
        <end position="23"/>
    </location>
</feature>
<dbReference type="InterPro" id="IPR000297">
    <property type="entry name" value="PPIase_PpiC"/>
</dbReference>
<dbReference type="Gene3D" id="3.10.50.40">
    <property type="match status" value="2"/>
</dbReference>
<feature type="domain" description="PpiC" evidence="8">
    <location>
        <begin position="174"/>
        <end position="275"/>
    </location>
</feature>
<dbReference type="GO" id="GO:0006457">
    <property type="term" value="P:protein folding"/>
    <property type="evidence" value="ECO:0007669"/>
    <property type="project" value="UniProtKB-UniRule"/>
</dbReference>
<dbReference type="GO" id="GO:0042277">
    <property type="term" value="F:peptide binding"/>
    <property type="evidence" value="ECO:0007669"/>
    <property type="project" value="InterPro"/>
</dbReference>
<evidence type="ECO:0000259" key="8">
    <source>
        <dbReference type="PROSITE" id="PS50198"/>
    </source>
</evidence>
<keyword evidence="3 7" id="KW-0574">Periplasm</keyword>
<comment type="catalytic activity">
    <reaction evidence="7">
        <text>[protein]-peptidylproline (omega=180) = [protein]-peptidylproline (omega=0)</text>
        <dbReference type="Rhea" id="RHEA:16237"/>
        <dbReference type="Rhea" id="RHEA-COMP:10747"/>
        <dbReference type="Rhea" id="RHEA-COMP:10748"/>
        <dbReference type="ChEBI" id="CHEBI:83833"/>
        <dbReference type="ChEBI" id="CHEBI:83834"/>
        <dbReference type="EC" id="5.2.1.8"/>
    </reaction>
</comment>
<feature type="domain" description="PpiC" evidence="8">
    <location>
        <begin position="284"/>
        <end position="384"/>
    </location>
</feature>
<comment type="domain">
    <text evidence="7">The PPIase activity resides only in the second parvulin domain. The N-terminal region and the C-terminal tail are necessary and sufficient for the chaperone activity of SurA. The PPIase activity is dispensable for SurA to function as a chaperone. The N-terminal region and the C-terminal tail are also required for porin recognition.</text>
</comment>
<dbReference type="PANTHER" id="PTHR47637">
    <property type="entry name" value="CHAPERONE SURA"/>
    <property type="match status" value="1"/>
</dbReference>
<proteinExistence type="inferred from homology"/>
<dbReference type="GO" id="GO:0030288">
    <property type="term" value="C:outer membrane-bounded periplasmic space"/>
    <property type="evidence" value="ECO:0007669"/>
    <property type="project" value="InterPro"/>
</dbReference>
<dbReference type="GO" id="GO:0003755">
    <property type="term" value="F:peptidyl-prolyl cis-trans isomerase activity"/>
    <property type="evidence" value="ECO:0007669"/>
    <property type="project" value="UniProtKB-UniRule"/>
</dbReference>
<protein>
    <recommendedName>
        <fullName evidence="7">Chaperone SurA</fullName>
    </recommendedName>
    <alternativeName>
        <fullName evidence="7">Peptidyl-prolyl cis-trans isomerase SurA</fullName>
        <shortName evidence="7">PPIase SurA</shortName>
        <ecNumber evidence="7">5.2.1.8</ecNumber>
    </alternativeName>
    <alternativeName>
        <fullName evidence="7">Rotamase SurA</fullName>
    </alternativeName>
</protein>
<dbReference type="AlphaFoldDB" id="A0A1L0BAM0"/>
<dbReference type="SUPFAM" id="SSF54534">
    <property type="entry name" value="FKBP-like"/>
    <property type="match status" value="2"/>
</dbReference>
<evidence type="ECO:0000256" key="6">
    <source>
        <dbReference type="ARBA" id="ARBA00023235"/>
    </source>
</evidence>
<evidence type="ECO:0000256" key="5">
    <source>
        <dbReference type="ARBA" id="ARBA00023186"/>
    </source>
</evidence>
<evidence type="ECO:0000313" key="9">
    <source>
        <dbReference type="EMBL" id="SGY99164.1"/>
    </source>
</evidence>
<evidence type="ECO:0000256" key="1">
    <source>
        <dbReference type="ARBA" id="ARBA00022729"/>
    </source>
</evidence>
<dbReference type="SUPFAM" id="SSF109998">
    <property type="entry name" value="Triger factor/SurA peptide-binding domain-like"/>
    <property type="match status" value="1"/>
</dbReference>
<dbReference type="PROSITE" id="PS01096">
    <property type="entry name" value="PPIC_PPIASE_1"/>
    <property type="match status" value="1"/>
</dbReference>
<dbReference type="InterPro" id="IPR050280">
    <property type="entry name" value="OMP_Chaperone_SurA"/>
</dbReference>
<dbReference type="NCBIfam" id="NF008038">
    <property type="entry name" value="PRK10770.1"/>
    <property type="match status" value="1"/>
</dbReference>
<dbReference type="Gene3D" id="1.10.4030.10">
    <property type="entry name" value="Porin chaperone SurA, peptide-binding domain"/>
    <property type="match status" value="1"/>
</dbReference>
<dbReference type="InterPro" id="IPR027304">
    <property type="entry name" value="Trigger_fact/SurA_dom_sf"/>
</dbReference>
<dbReference type="PANTHER" id="PTHR47637:SF1">
    <property type="entry name" value="CHAPERONE SURA"/>
    <property type="match status" value="1"/>
</dbReference>
<evidence type="ECO:0000256" key="7">
    <source>
        <dbReference type="HAMAP-Rule" id="MF_01183"/>
    </source>
</evidence>
<keyword evidence="1 7" id="KW-0732">Signal</keyword>
<sequence precursor="true">MIKKVIKILLSGVIVVTSWQAQAELTKLDEVIAIVNEEVILASDVNTLTSSVTKRATKAGQTLPSQKILTQQALDKLIIDSLQLQMAKKMGMRISNAQLDDTLNNIAKSNNQTVEQLRQNVLADGGNFNDYKEELRVQLLTNEVQRMQMRRRITISDQDVDNLLAIINEQGQKNLQYRVSHIMLRVPNDADNATMEALQTKITDIQTQLNAGKEFSNLALAVSAGPKALDGGDWGWMNINEMPTLFAEAVTNAKKGDIIGPIRSGAGLHIIKITDMRGVETVLTKEVNARHILVKPSVILSDDKARSLLNGYLARIKSGDADFAELAKAYSDDTGSAVKGGELGWADPNIYVPVFKLALKDLKKGEISPAFRSSHGWHIVQLLDRRTQDTTDKANRQKAWQLLYNRRAAEESQAWLNELKQEAYIRILDNES</sequence>
<dbReference type="EC" id="5.2.1.8" evidence="7"/>
<dbReference type="InterPro" id="IPR015391">
    <property type="entry name" value="SurA_N"/>
</dbReference>
<dbReference type="Proteomes" id="UP000183794">
    <property type="component" value="Unassembled WGS sequence"/>
</dbReference>
<dbReference type="InterPro" id="IPR023034">
    <property type="entry name" value="PPIase_SurA"/>
</dbReference>
<name>A0A1L0BAM0_9GAMM</name>
<evidence type="ECO:0000256" key="3">
    <source>
        <dbReference type="ARBA" id="ARBA00022764"/>
    </source>
</evidence>
<gene>
    <name evidence="7" type="primary">surA</name>
    <name evidence="9" type="ORF">NVI5450_2156</name>
</gene>
<dbReference type="HAMAP" id="MF_01183">
    <property type="entry name" value="Chaperone_SurA"/>
    <property type="match status" value="1"/>
</dbReference>
<evidence type="ECO:0000313" key="10">
    <source>
        <dbReference type="Proteomes" id="UP000183794"/>
    </source>
</evidence>
<dbReference type="GO" id="GO:0051082">
    <property type="term" value="F:unfolded protein binding"/>
    <property type="evidence" value="ECO:0007669"/>
    <property type="project" value="UniProtKB-UniRule"/>
</dbReference>
<dbReference type="PROSITE" id="PS50198">
    <property type="entry name" value="PPIC_PPIASE_2"/>
    <property type="match status" value="2"/>
</dbReference>
<dbReference type="Pfam" id="PF00639">
    <property type="entry name" value="Rotamase"/>
    <property type="match status" value="2"/>
</dbReference>
<evidence type="ECO:0000256" key="2">
    <source>
        <dbReference type="ARBA" id="ARBA00022737"/>
    </source>
</evidence>
<dbReference type="GO" id="GO:0043165">
    <property type="term" value="P:Gram-negative-bacterium-type cell outer membrane assembly"/>
    <property type="evidence" value="ECO:0007669"/>
    <property type="project" value="InterPro"/>
</dbReference>
<reference evidence="9 10" key="1">
    <citation type="submission" date="2016-11" db="EMBL/GenBank/DDBJ databases">
        <authorList>
            <person name="Jaros S."/>
            <person name="Januszkiewicz K."/>
            <person name="Wedrychowicz H."/>
        </authorList>
    </citation>
    <scope>NUCLEOTIDE SEQUENCE [LARGE SCALE GENOMIC DNA]</scope>
    <source>
        <strain evidence="9">NVI 5450</strain>
    </source>
</reference>
<dbReference type="RefSeq" id="WP_075518224.1">
    <property type="nucleotide sequence ID" value="NZ_FPLD01000060.1"/>
</dbReference>
<accession>A0A1L0BAM0</accession>